<keyword evidence="1" id="KW-0812">Transmembrane</keyword>
<feature type="transmembrane region" description="Helical" evidence="1">
    <location>
        <begin position="30"/>
        <end position="55"/>
    </location>
</feature>
<evidence type="ECO:0000313" key="3">
    <source>
        <dbReference type="Proteomes" id="UP000226525"/>
    </source>
</evidence>
<name>A0A2D6YKX2_9DELT</name>
<comment type="caution">
    <text evidence="2">The sequence shown here is derived from an EMBL/GenBank/DDBJ whole genome shotgun (WGS) entry which is preliminary data.</text>
</comment>
<evidence type="ECO:0000256" key="1">
    <source>
        <dbReference type="SAM" id="Phobius"/>
    </source>
</evidence>
<keyword evidence="1" id="KW-1133">Transmembrane helix</keyword>
<dbReference type="Proteomes" id="UP000226525">
    <property type="component" value="Unassembled WGS sequence"/>
</dbReference>
<dbReference type="AlphaFoldDB" id="A0A2D6YKX2"/>
<accession>A0A2D6YKX2</accession>
<evidence type="ECO:0000313" key="2">
    <source>
        <dbReference type="EMBL" id="MAH63819.1"/>
    </source>
</evidence>
<gene>
    <name evidence="2" type="ORF">CMN54_10320</name>
</gene>
<reference evidence="3" key="1">
    <citation type="submission" date="2017-09" db="EMBL/GenBank/DDBJ databases">
        <title>The Reconstruction of 2,631 Draft Metagenome-Assembled Genomes from the Global Oceans.</title>
        <authorList>
            <person name="Tully B.J."/>
            <person name="Graham E.D."/>
            <person name="Heidelberg J.F."/>
        </authorList>
    </citation>
    <scope>NUCLEOTIDE SEQUENCE [LARGE SCALE GENOMIC DNA]</scope>
</reference>
<sequence>MIETKERDGSNSKLDLEYEKLMQDIERRRMLMVLGFIIWNLACLSLLFMPLIQLLKLESHYPMMFGNVAISFGLLCYYWRRQALPNNGNQ</sequence>
<keyword evidence="1" id="KW-0472">Membrane</keyword>
<feature type="transmembrane region" description="Helical" evidence="1">
    <location>
        <begin position="61"/>
        <end position="79"/>
    </location>
</feature>
<organism evidence="2 3">
    <name type="scientific">SAR324 cluster bacterium</name>
    <dbReference type="NCBI Taxonomy" id="2024889"/>
    <lineage>
        <taxon>Bacteria</taxon>
        <taxon>Deltaproteobacteria</taxon>
        <taxon>SAR324 cluster</taxon>
    </lineage>
</organism>
<proteinExistence type="predicted"/>
<dbReference type="EMBL" id="NZEX01000116">
    <property type="protein sequence ID" value="MAH63819.1"/>
    <property type="molecule type" value="Genomic_DNA"/>
</dbReference>
<protein>
    <submittedName>
        <fullName evidence="2">Uncharacterized protein</fullName>
    </submittedName>
</protein>